<dbReference type="InterPro" id="IPR013229">
    <property type="entry name" value="PEGA"/>
</dbReference>
<dbReference type="InterPro" id="IPR003646">
    <property type="entry name" value="SH3-like_bac-type"/>
</dbReference>
<sequence>MAVSTIRSKNNPFVSFLPYLIGIIGMGLVVFFGILVVKNLDNVKSKALLEADSSYGTAEVLVNNIRIGQTPMSPTEVDTGENKITIKNTDRQYETTINFIPNTQEVMYSVGIFRDLGVSDYFSSGRDFWFEKDKSGNVLRVVSEPSGATVYIDNVEQGKTPFSSDKLSEGEYTLRLDAPGYEYQDARINVSKGYVLNLKVKLFPAPVPSTVKNLPDAKGFYDLATSNTNLISDTQNWAKAVIYWNTTRGINLEGVGTNKEPVFDYYLDYKGNLYDKTGTALVKTEEYSTLKDAKNGAYLGRAGDPQGLTAEAKETYKKLDEIGLGGKKATILETGNGTAGTPGWLRVRDAASIGGVEIARVSVGQEYPVLEESTGWVKIRVSDTVQGWVSSTYVKVTE</sequence>
<evidence type="ECO:0000256" key="1">
    <source>
        <dbReference type="SAM" id="Phobius"/>
    </source>
</evidence>
<organism evidence="3 4">
    <name type="scientific">candidate division WWE3 bacterium</name>
    <dbReference type="NCBI Taxonomy" id="2053526"/>
    <lineage>
        <taxon>Bacteria</taxon>
        <taxon>Katanobacteria</taxon>
    </lineage>
</organism>
<gene>
    <name evidence="3" type="ORF">GYA27_03920</name>
</gene>
<protein>
    <submittedName>
        <fullName evidence="3">PEGA domain-containing protein</fullName>
    </submittedName>
</protein>
<name>A0A7X9DKY3_UNCKA</name>
<evidence type="ECO:0000313" key="3">
    <source>
        <dbReference type="EMBL" id="NMB70321.1"/>
    </source>
</evidence>
<evidence type="ECO:0000313" key="4">
    <source>
        <dbReference type="Proteomes" id="UP000526033"/>
    </source>
</evidence>
<dbReference type="AlphaFoldDB" id="A0A7X9DKY3"/>
<dbReference type="EMBL" id="JAAZNL010000048">
    <property type="protein sequence ID" value="NMB70321.1"/>
    <property type="molecule type" value="Genomic_DNA"/>
</dbReference>
<evidence type="ECO:0000259" key="2">
    <source>
        <dbReference type="PROSITE" id="PS51781"/>
    </source>
</evidence>
<dbReference type="Pfam" id="PF08308">
    <property type="entry name" value="PEGA"/>
    <property type="match status" value="1"/>
</dbReference>
<dbReference type="SMART" id="SM00287">
    <property type="entry name" value="SH3b"/>
    <property type="match status" value="1"/>
</dbReference>
<comment type="caution">
    <text evidence="3">The sequence shown here is derived from an EMBL/GenBank/DDBJ whole genome shotgun (WGS) entry which is preliminary data.</text>
</comment>
<dbReference type="Pfam" id="PF08239">
    <property type="entry name" value="SH3_3"/>
    <property type="match status" value="1"/>
</dbReference>
<feature type="domain" description="SH3b" evidence="2">
    <location>
        <begin position="334"/>
        <end position="398"/>
    </location>
</feature>
<proteinExistence type="predicted"/>
<dbReference type="Gene3D" id="2.30.30.40">
    <property type="entry name" value="SH3 Domains"/>
    <property type="match status" value="1"/>
</dbReference>
<reference evidence="3 4" key="1">
    <citation type="journal article" date="2020" name="Biotechnol. Biofuels">
        <title>New insights from the biogas microbiome by comprehensive genome-resolved metagenomics of nearly 1600 species originating from multiple anaerobic digesters.</title>
        <authorList>
            <person name="Campanaro S."/>
            <person name="Treu L."/>
            <person name="Rodriguez-R L.M."/>
            <person name="Kovalovszki A."/>
            <person name="Ziels R.M."/>
            <person name="Maus I."/>
            <person name="Zhu X."/>
            <person name="Kougias P.G."/>
            <person name="Basile A."/>
            <person name="Luo G."/>
            <person name="Schluter A."/>
            <person name="Konstantinidis K.T."/>
            <person name="Angelidaki I."/>
        </authorList>
    </citation>
    <scope>NUCLEOTIDE SEQUENCE [LARGE SCALE GENOMIC DNA]</scope>
    <source>
        <strain evidence="3">AS27yjCOA_165</strain>
    </source>
</reference>
<keyword evidence="1" id="KW-1133">Transmembrane helix</keyword>
<dbReference type="PROSITE" id="PS51781">
    <property type="entry name" value="SH3B"/>
    <property type="match status" value="1"/>
</dbReference>
<keyword evidence="1" id="KW-0812">Transmembrane</keyword>
<feature type="transmembrane region" description="Helical" evidence="1">
    <location>
        <begin position="16"/>
        <end position="37"/>
    </location>
</feature>
<dbReference type="PANTHER" id="PTHR36194:SF1">
    <property type="entry name" value="S-LAYER-LIKE PROTEIN"/>
    <property type="match status" value="1"/>
</dbReference>
<dbReference type="PANTHER" id="PTHR36194">
    <property type="entry name" value="S-LAYER-LIKE PROTEIN"/>
    <property type="match status" value="1"/>
</dbReference>
<accession>A0A7X9DKY3</accession>
<dbReference type="Proteomes" id="UP000526033">
    <property type="component" value="Unassembled WGS sequence"/>
</dbReference>
<keyword evidence="1" id="KW-0472">Membrane</keyword>